<comment type="caution">
    <text evidence="6">The sequence shown here is derived from an EMBL/GenBank/DDBJ whole genome shotgun (WGS) entry which is preliminary data.</text>
</comment>
<dbReference type="EMBL" id="BHZE01000005">
    <property type="protein sequence ID" value="GCD77293.1"/>
    <property type="molecule type" value="Genomic_DNA"/>
</dbReference>
<dbReference type="GO" id="GO:0015035">
    <property type="term" value="F:protein-disulfide reductase activity"/>
    <property type="evidence" value="ECO:0007669"/>
    <property type="project" value="TreeGrafter"/>
</dbReference>
<name>A0A401XJX3_9FLAO</name>
<dbReference type="AlphaFoldDB" id="A0A401XJX3"/>
<dbReference type="PRINTS" id="PR00421">
    <property type="entry name" value="THIOREDOXIN"/>
</dbReference>
<dbReference type="GO" id="GO:0005737">
    <property type="term" value="C:cytoplasm"/>
    <property type="evidence" value="ECO:0007669"/>
    <property type="project" value="TreeGrafter"/>
</dbReference>
<evidence type="ECO:0000259" key="5">
    <source>
        <dbReference type="PROSITE" id="PS51352"/>
    </source>
</evidence>
<keyword evidence="4" id="KW-0676">Redox-active center</keyword>
<keyword evidence="2" id="KW-0249">Electron transport</keyword>
<dbReference type="Proteomes" id="UP000286715">
    <property type="component" value="Unassembled WGS sequence"/>
</dbReference>
<dbReference type="InterPro" id="IPR013766">
    <property type="entry name" value="Thioredoxin_domain"/>
</dbReference>
<dbReference type="PANTHER" id="PTHR45663">
    <property type="entry name" value="GEO12009P1"/>
    <property type="match status" value="1"/>
</dbReference>
<accession>A0A401XJX3</accession>
<evidence type="ECO:0000256" key="1">
    <source>
        <dbReference type="ARBA" id="ARBA00022448"/>
    </source>
</evidence>
<dbReference type="PROSITE" id="PS51352">
    <property type="entry name" value="THIOREDOXIN_2"/>
    <property type="match status" value="1"/>
</dbReference>
<evidence type="ECO:0000256" key="2">
    <source>
        <dbReference type="ARBA" id="ARBA00022982"/>
    </source>
</evidence>
<dbReference type="CDD" id="cd02947">
    <property type="entry name" value="TRX_family"/>
    <property type="match status" value="1"/>
</dbReference>
<dbReference type="RefSeq" id="WP_124397352.1">
    <property type="nucleotide sequence ID" value="NZ_BHZE01000005.1"/>
</dbReference>
<organism evidence="6 7">
    <name type="scientific">Thermaurantimonas aggregans</name>
    <dbReference type="NCBI Taxonomy" id="2173829"/>
    <lineage>
        <taxon>Bacteria</taxon>
        <taxon>Pseudomonadati</taxon>
        <taxon>Bacteroidota</taxon>
        <taxon>Flavobacteriia</taxon>
        <taxon>Flavobacteriales</taxon>
        <taxon>Schleiferiaceae</taxon>
        <taxon>Thermaurantimonas</taxon>
    </lineage>
</organism>
<dbReference type="PROSITE" id="PS00194">
    <property type="entry name" value="THIOREDOXIN_1"/>
    <property type="match status" value="1"/>
</dbReference>
<dbReference type="OrthoDB" id="7629852at2"/>
<protein>
    <recommendedName>
        <fullName evidence="5">Thioredoxin domain-containing protein</fullName>
    </recommendedName>
</protein>
<dbReference type="InterPro" id="IPR017937">
    <property type="entry name" value="Thioredoxin_CS"/>
</dbReference>
<keyword evidence="1" id="KW-0813">Transport</keyword>
<gene>
    <name evidence="6" type="ORF">JCM31826_07750</name>
</gene>
<dbReference type="Pfam" id="PF00085">
    <property type="entry name" value="Thioredoxin"/>
    <property type="match status" value="1"/>
</dbReference>
<sequence length="107" mass="12204">MAVIVTNDQTFKQLISENEKVVVKYYADWCGACKMFAPKYRRVSDEEQYKDIVFLDVNAEENPDARHAAGVDNLPFLAIFKNGQLIEGSASGKEEYLRKLLEKLQQA</sequence>
<dbReference type="PANTHER" id="PTHR45663:SF11">
    <property type="entry name" value="GEO12009P1"/>
    <property type="match status" value="1"/>
</dbReference>
<dbReference type="InterPro" id="IPR036249">
    <property type="entry name" value="Thioredoxin-like_sf"/>
</dbReference>
<evidence type="ECO:0000256" key="4">
    <source>
        <dbReference type="ARBA" id="ARBA00023284"/>
    </source>
</evidence>
<evidence type="ECO:0000256" key="3">
    <source>
        <dbReference type="ARBA" id="ARBA00023157"/>
    </source>
</evidence>
<dbReference type="Gene3D" id="3.40.30.10">
    <property type="entry name" value="Glutaredoxin"/>
    <property type="match status" value="1"/>
</dbReference>
<evidence type="ECO:0000313" key="6">
    <source>
        <dbReference type="EMBL" id="GCD77293.1"/>
    </source>
</evidence>
<keyword evidence="3" id="KW-1015">Disulfide bond</keyword>
<evidence type="ECO:0000313" key="7">
    <source>
        <dbReference type="Proteomes" id="UP000286715"/>
    </source>
</evidence>
<feature type="domain" description="Thioredoxin" evidence="5">
    <location>
        <begin position="1"/>
        <end position="106"/>
    </location>
</feature>
<reference evidence="6 7" key="1">
    <citation type="submission" date="2018-11" db="EMBL/GenBank/DDBJ databases">
        <title>Schleiferia aggregans sp. nov., a moderately thermophilic heterotrophic bacterium isolated from microbial mats at a terrestrial hot spring.</title>
        <authorList>
            <person name="Iino T."/>
            <person name="Ohkuma M."/>
            <person name="Haruta S."/>
        </authorList>
    </citation>
    <scope>NUCLEOTIDE SEQUENCE [LARGE SCALE GENOMIC DNA]</scope>
    <source>
        <strain evidence="6 7">LA</strain>
    </source>
</reference>
<proteinExistence type="predicted"/>
<keyword evidence="7" id="KW-1185">Reference proteome</keyword>
<dbReference type="SUPFAM" id="SSF52833">
    <property type="entry name" value="Thioredoxin-like"/>
    <property type="match status" value="1"/>
</dbReference>